<accession>A0A518B5L8</accession>
<evidence type="ECO:0000313" key="2">
    <source>
        <dbReference type="Proteomes" id="UP000317093"/>
    </source>
</evidence>
<evidence type="ECO:0000313" key="1">
    <source>
        <dbReference type="EMBL" id="QDU62273.1"/>
    </source>
</evidence>
<dbReference type="OrthoDB" id="9788989at2"/>
<dbReference type="Proteomes" id="UP000317093">
    <property type="component" value="Chromosome"/>
</dbReference>
<dbReference type="KEGG" id="knv:Pan216_31400"/>
<evidence type="ECO:0008006" key="3">
    <source>
        <dbReference type="Google" id="ProtNLM"/>
    </source>
</evidence>
<dbReference type="AlphaFoldDB" id="A0A518B5L8"/>
<protein>
    <recommendedName>
        <fullName evidence="3">DUF4416 domain-containing protein</fullName>
    </recommendedName>
</protein>
<dbReference type="RefSeq" id="WP_145258901.1">
    <property type="nucleotide sequence ID" value="NZ_CP036279.1"/>
</dbReference>
<dbReference type="EMBL" id="CP036279">
    <property type="protein sequence ID" value="QDU62273.1"/>
    <property type="molecule type" value="Genomic_DNA"/>
</dbReference>
<dbReference type="InterPro" id="IPR025529">
    <property type="entry name" value="DUF4416"/>
</dbReference>
<name>A0A518B5L8_9BACT</name>
<reference evidence="1 2" key="1">
    <citation type="submission" date="2019-02" db="EMBL/GenBank/DDBJ databases">
        <title>Deep-cultivation of Planctomycetes and their phenomic and genomic characterization uncovers novel biology.</title>
        <authorList>
            <person name="Wiegand S."/>
            <person name="Jogler M."/>
            <person name="Boedeker C."/>
            <person name="Pinto D."/>
            <person name="Vollmers J."/>
            <person name="Rivas-Marin E."/>
            <person name="Kohn T."/>
            <person name="Peeters S.H."/>
            <person name="Heuer A."/>
            <person name="Rast P."/>
            <person name="Oberbeckmann S."/>
            <person name="Bunk B."/>
            <person name="Jeske O."/>
            <person name="Meyerdierks A."/>
            <person name="Storesund J.E."/>
            <person name="Kallscheuer N."/>
            <person name="Luecker S."/>
            <person name="Lage O.M."/>
            <person name="Pohl T."/>
            <person name="Merkel B.J."/>
            <person name="Hornburger P."/>
            <person name="Mueller R.-W."/>
            <person name="Bruemmer F."/>
            <person name="Labrenz M."/>
            <person name="Spormann A.M."/>
            <person name="Op den Camp H."/>
            <person name="Overmann J."/>
            <person name="Amann R."/>
            <person name="Jetten M.S.M."/>
            <person name="Mascher T."/>
            <person name="Medema M.H."/>
            <person name="Devos D.P."/>
            <person name="Kaster A.-K."/>
            <person name="Ovreas L."/>
            <person name="Rohde M."/>
            <person name="Galperin M.Y."/>
            <person name="Jogler C."/>
        </authorList>
    </citation>
    <scope>NUCLEOTIDE SEQUENCE [LARGE SCALE GENOMIC DNA]</scope>
    <source>
        <strain evidence="1 2">Pan216</strain>
    </source>
</reference>
<organism evidence="1 2">
    <name type="scientific">Kolteria novifilia</name>
    <dbReference type="NCBI Taxonomy" id="2527975"/>
    <lineage>
        <taxon>Bacteria</taxon>
        <taxon>Pseudomonadati</taxon>
        <taxon>Planctomycetota</taxon>
        <taxon>Planctomycetia</taxon>
        <taxon>Kolteriales</taxon>
        <taxon>Kolteriaceae</taxon>
        <taxon>Kolteria</taxon>
    </lineage>
</organism>
<keyword evidence="2" id="KW-1185">Reference proteome</keyword>
<dbReference type="Pfam" id="PF14385">
    <property type="entry name" value="DUF4416"/>
    <property type="match status" value="1"/>
</dbReference>
<sequence length="187" mass="21453">MGSIRQQPPRAMLVAALFSRHEELLVRARTRLADQFGPIVLEGTAFSFQQTDYYARSMGTDLRKQLVAFGSPRPVDALPKIKVATNLLEREILQPGEFPEERPLNIDPGMADMAKLLLASTKDHVHRLYLGEGIFGEVTLHFRHGAWRAFPWTYPDYLLPEVHDFLNELREYLRRFPREYGASATVE</sequence>
<proteinExistence type="predicted"/>
<gene>
    <name evidence="1" type="ORF">Pan216_31400</name>
</gene>